<keyword evidence="1" id="KW-0472">Membrane</keyword>
<accession>A0A4R3K6W5</accession>
<sequence>MNAMQIATVVVNIATVVVIICLIWYIRKHSDE</sequence>
<dbReference type="AlphaFoldDB" id="A0A4R3K6W5"/>
<keyword evidence="1" id="KW-1133">Transmembrane helix</keyword>
<dbReference type="Proteomes" id="UP000295726">
    <property type="component" value="Unassembled WGS sequence"/>
</dbReference>
<evidence type="ECO:0000313" key="3">
    <source>
        <dbReference type="Proteomes" id="UP000295726"/>
    </source>
</evidence>
<dbReference type="EMBL" id="SLZZ01000011">
    <property type="protein sequence ID" value="TCS78498.1"/>
    <property type="molecule type" value="Genomic_DNA"/>
</dbReference>
<name>A0A4R3K6W5_9FIRM</name>
<keyword evidence="1" id="KW-0812">Transmembrane</keyword>
<protein>
    <submittedName>
        <fullName evidence="2">Uncharacterized protein</fullName>
    </submittedName>
</protein>
<proteinExistence type="predicted"/>
<evidence type="ECO:0000313" key="2">
    <source>
        <dbReference type="EMBL" id="TCS78498.1"/>
    </source>
</evidence>
<gene>
    <name evidence="2" type="ORF">EDD59_11123</name>
</gene>
<reference evidence="2 3" key="1">
    <citation type="submission" date="2019-03" db="EMBL/GenBank/DDBJ databases">
        <title>Genomic Encyclopedia of Type Strains, Phase IV (KMG-IV): sequencing the most valuable type-strain genomes for metagenomic binning, comparative biology and taxonomic classification.</title>
        <authorList>
            <person name="Goeker M."/>
        </authorList>
    </citation>
    <scope>NUCLEOTIDE SEQUENCE [LARGE SCALE GENOMIC DNA]</scope>
    <source>
        <strain evidence="2 3">DSM 29489</strain>
    </source>
</reference>
<keyword evidence="3" id="KW-1185">Reference proteome</keyword>
<organism evidence="2 3">
    <name type="scientific">Muricomes intestini</name>
    <dbReference type="NCBI Taxonomy" id="1796634"/>
    <lineage>
        <taxon>Bacteria</taxon>
        <taxon>Bacillati</taxon>
        <taxon>Bacillota</taxon>
        <taxon>Clostridia</taxon>
        <taxon>Lachnospirales</taxon>
        <taxon>Lachnospiraceae</taxon>
        <taxon>Muricomes</taxon>
    </lineage>
</organism>
<evidence type="ECO:0000256" key="1">
    <source>
        <dbReference type="SAM" id="Phobius"/>
    </source>
</evidence>
<feature type="transmembrane region" description="Helical" evidence="1">
    <location>
        <begin position="6"/>
        <end position="26"/>
    </location>
</feature>
<comment type="caution">
    <text evidence="2">The sequence shown here is derived from an EMBL/GenBank/DDBJ whole genome shotgun (WGS) entry which is preliminary data.</text>
</comment>